<comment type="caution">
    <text evidence="2">The sequence shown here is derived from an EMBL/GenBank/DDBJ whole genome shotgun (WGS) entry which is preliminary data.</text>
</comment>
<dbReference type="InParanoid" id="A0A2R5G8I4"/>
<organism evidence="2 3">
    <name type="scientific">Hondaea fermentalgiana</name>
    <dbReference type="NCBI Taxonomy" id="2315210"/>
    <lineage>
        <taxon>Eukaryota</taxon>
        <taxon>Sar</taxon>
        <taxon>Stramenopiles</taxon>
        <taxon>Bigyra</taxon>
        <taxon>Labyrinthulomycetes</taxon>
        <taxon>Thraustochytrida</taxon>
        <taxon>Thraustochytriidae</taxon>
        <taxon>Hondaea</taxon>
    </lineage>
</organism>
<feature type="chain" id="PRO_5015337012" evidence="1">
    <location>
        <begin position="25"/>
        <end position="845"/>
    </location>
</feature>
<gene>
    <name evidence="2" type="ORF">FCC1311_035982</name>
</gene>
<dbReference type="EMBL" id="BEYU01000030">
    <property type="protein sequence ID" value="GBG27376.1"/>
    <property type="molecule type" value="Genomic_DNA"/>
</dbReference>
<accession>A0A2R5G8I4</accession>
<protein>
    <submittedName>
        <fullName evidence="2">Uncharacterized protein</fullName>
    </submittedName>
</protein>
<sequence length="845" mass="89777">MAAMKMAAMRVICVTLALASGVMASGECALDDARALALELEDVATASATCQTDAARVKGYVDHFLTNLDDLPDINDKAETLQATLVILDGVFDTVGPFVSRVQYLGPIVKEMGNVAGRIAIMVGNILNTTSSMEALQAPLQQASTSLAGIATSGEVTQIAVSEASALLNSAIACSDANSCASTSDIEAFGESIDLTVLASARAELVACNAALGSVSVVLDQDELPDLSSLDGINDFLGNFVAWVNGMVDELEESADYTMCCNDVLRTIKEILGEIEDIWNLATCWLDGAETGLVNERLDLQFGLFGLLVDKMNARVETLNTVVAAIDTSDLSIPEISLPSFSFVQGANGSCAFESGAGSLQVQDTTFDMAIAGVSPIVNEFDGSFDVGAIVDSIKLECSLAKAALEDDAEAVDCCDVARTCKASDRIVLYENTGCSGTLAGTLSVPDAGSRYALRTDAQQCTANDEAASVELVGPIPAGLRIEVGNNYEDLCSTDFYGYASIVLSAEIPEGETLCIPTFEQSGDFGAYKMALMMDGSLNGKISRYEVSRDDGETVVNRCVDPSTIVMHSDNACNGDNLGAFTAPGAGNSKTILADTLWTSGEFDTNRAESLRLVGPLKAGLLIELYDDRDGSVDEDTANLVLKVDLAAGEELCVPTLEDSSEWASYRLEASSGSSLDSDVSRMVLFSPSTAEVTLERFYGRAWTPEFSEENGGLSKWNGPIQGAFCSGNRCDNKHLLVAKSSSCRTTSTSRYTAWFSEEQSSVSWCSESEYVAGMQCSGSKCDNLRLICRPLADGCQWNGGAMTKYVDDNDTYENFGTKALRGVRCHQRYCGKLELRFATLTSSP</sequence>
<proteinExistence type="predicted"/>
<dbReference type="AlphaFoldDB" id="A0A2R5G8I4"/>
<feature type="signal peptide" evidence="1">
    <location>
        <begin position="1"/>
        <end position="24"/>
    </location>
</feature>
<keyword evidence="3" id="KW-1185">Reference proteome</keyword>
<dbReference type="Proteomes" id="UP000241890">
    <property type="component" value="Unassembled WGS sequence"/>
</dbReference>
<evidence type="ECO:0000256" key="1">
    <source>
        <dbReference type="SAM" id="SignalP"/>
    </source>
</evidence>
<reference evidence="2 3" key="1">
    <citation type="submission" date="2017-12" db="EMBL/GenBank/DDBJ databases">
        <title>Sequencing, de novo assembly and annotation of complete genome of a new Thraustochytrid species, strain FCC1311.</title>
        <authorList>
            <person name="Sedici K."/>
            <person name="Godart F."/>
            <person name="Aiese Cigliano R."/>
            <person name="Sanseverino W."/>
            <person name="Barakat M."/>
            <person name="Ortet P."/>
            <person name="Marechal E."/>
            <person name="Cagnac O."/>
            <person name="Amato A."/>
        </authorList>
    </citation>
    <scope>NUCLEOTIDE SEQUENCE [LARGE SCALE GENOMIC DNA]</scope>
</reference>
<evidence type="ECO:0000313" key="2">
    <source>
        <dbReference type="EMBL" id="GBG27376.1"/>
    </source>
</evidence>
<keyword evidence="1" id="KW-0732">Signal</keyword>
<evidence type="ECO:0000313" key="3">
    <source>
        <dbReference type="Proteomes" id="UP000241890"/>
    </source>
</evidence>
<name>A0A2R5G8I4_9STRA</name>